<evidence type="ECO:0000313" key="2">
    <source>
        <dbReference type="EMBL" id="MBB1251845.1"/>
    </source>
</evidence>
<dbReference type="EMBL" id="JABJWZ010000002">
    <property type="protein sequence ID" value="MBB1251845.1"/>
    <property type="molecule type" value="Genomic_DNA"/>
</dbReference>
<dbReference type="InterPro" id="IPR054738">
    <property type="entry name" value="Siphovirus-type_tail_C"/>
</dbReference>
<evidence type="ECO:0000313" key="6">
    <source>
        <dbReference type="Proteomes" id="UP000517765"/>
    </source>
</evidence>
<dbReference type="Pfam" id="PF22768">
    <property type="entry name" value="SPP1_Dit"/>
    <property type="match status" value="1"/>
</dbReference>
<dbReference type="OrthoDB" id="4112166at2"/>
<reference evidence="4 5" key="1">
    <citation type="submission" date="2019-10" db="EMBL/GenBank/DDBJ databases">
        <title>Streptomyces sp. nov., a novel actinobacterium isolated from alkaline environment.</title>
        <authorList>
            <person name="Golinska P."/>
        </authorList>
    </citation>
    <scope>NUCLEOTIDE SEQUENCE [LARGE SCALE GENOMIC DNA]</scope>
    <source>
        <strain evidence="4 5">OF1</strain>
    </source>
</reference>
<evidence type="ECO:0000259" key="1">
    <source>
        <dbReference type="Pfam" id="PF22768"/>
    </source>
</evidence>
<evidence type="ECO:0000313" key="5">
    <source>
        <dbReference type="Proteomes" id="UP000320857"/>
    </source>
</evidence>
<evidence type="ECO:0000313" key="7">
    <source>
        <dbReference type="Proteomes" id="UP000525686"/>
    </source>
</evidence>
<proteinExistence type="predicted"/>
<evidence type="ECO:0000313" key="4">
    <source>
        <dbReference type="EMBL" id="MQS00318.1"/>
    </source>
</evidence>
<feature type="domain" description="Siphovirus-type tail component C-terminal" evidence="1">
    <location>
        <begin position="156"/>
        <end position="249"/>
    </location>
</feature>
<gene>
    <name evidence="4" type="ORF">FNX44_000175</name>
    <name evidence="2" type="ORF">H3146_00480</name>
    <name evidence="3" type="ORF">H3147_10695</name>
</gene>
<accession>A0A5P0YJA4</accession>
<keyword evidence="5" id="KW-1185">Reference proteome</keyword>
<dbReference type="Proteomes" id="UP000320857">
    <property type="component" value="Unassembled WGS sequence"/>
</dbReference>
<reference evidence="2" key="3">
    <citation type="journal article" name="Syst. Appl. Microbiol.">
        <title>Streptomyces alkaliterrae sp. nov., isolated from an alkaline soil, and emended descriptions of Streptomyces alkaliphilus, Streptomyces calidiresistens and Streptomyces durbertensis.</title>
        <authorList>
            <person name="Swiecimska M."/>
            <person name="Golinska P."/>
            <person name="Nouioui I."/>
            <person name="Wypij M."/>
            <person name="Rai M."/>
            <person name="Sangal V."/>
            <person name="Goodfellow M."/>
        </authorList>
    </citation>
    <scope>NUCLEOTIDE SEQUENCE</scope>
    <source>
        <strain evidence="2">OF3</strain>
        <strain evidence="3">OF8</strain>
    </source>
</reference>
<name>A0A5P0YJA4_9ACTN</name>
<dbReference type="EMBL" id="JABJXA010000049">
    <property type="protein sequence ID" value="MBB1259304.1"/>
    <property type="molecule type" value="Genomic_DNA"/>
</dbReference>
<reference evidence="6 7" key="2">
    <citation type="submission" date="2020-05" db="EMBL/GenBank/DDBJ databases">
        <title>Classification of alakaliphilic streptomycetes isolated from an alkaline soil next to Lonar Crater, India and a proposal for the recognition of Streptomyces alkaliterrae sp. nov.</title>
        <authorList>
            <person name="Golinska P."/>
        </authorList>
    </citation>
    <scope>NUCLEOTIDE SEQUENCE [LARGE SCALE GENOMIC DNA]</scope>
    <source>
        <strain evidence="7">OF3</strain>
        <strain evidence="6">OF8</strain>
    </source>
</reference>
<dbReference type="AlphaFoldDB" id="A0A5P0YJA4"/>
<dbReference type="Proteomes" id="UP000517765">
    <property type="component" value="Unassembled WGS sequence"/>
</dbReference>
<dbReference type="EMBL" id="VJYK02000001">
    <property type="protein sequence ID" value="MQS00318.1"/>
    <property type="molecule type" value="Genomic_DNA"/>
</dbReference>
<dbReference type="Proteomes" id="UP000525686">
    <property type="component" value="Unassembled WGS sequence"/>
</dbReference>
<organism evidence="4 5">
    <name type="scientific">Streptomyces alkaliterrae</name>
    <dbReference type="NCBI Taxonomy" id="2213162"/>
    <lineage>
        <taxon>Bacteria</taxon>
        <taxon>Bacillati</taxon>
        <taxon>Actinomycetota</taxon>
        <taxon>Actinomycetes</taxon>
        <taxon>Kitasatosporales</taxon>
        <taxon>Streptomycetaceae</taxon>
        <taxon>Streptomyces</taxon>
    </lineage>
</organism>
<protein>
    <submittedName>
        <fullName evidence="2">Phage tail family protein</fullName>
    </submittedName>
</protein>
<comment type="caution">
    <text evidence="4">The sequence shown here is derived from an EMBL/GenBank/DDBJ whole genome shotgun (WGS) entry which is preliminary data.</text>
</comment>
<sequence length="250" mass="27605">MGVPDSAISLVAVDGLLSLPDMRTSDLTLVQRHGLYPGDDYMDGRAVTLTLEVYGATRAEFTNALSAVYAAFRPAQPERPLRFRFPGIGADRTAFVNARVRKRSAPLDLNFAHRVCNVVVEFFATDPHIYGDALETRTLSSPWGGNDPKLSFTQLGSIPALPVIRLDNASNCRLTNEITGEFFGLTYGGNITIDSAARTVRSDAGNSFEHRITPGSTWPEYRFGEHRLALYSEATSRATVATFTWRNRWV</sequence>
<evidence type="ECO:0000313" key="3">
    <source>
        <dbReference type="EMBL" id="MBB1259304.1"/>
    </source>
</evidence>